<dbReference type="AlphaFoldDB" id="A0A0F9ESJ1"/>
<proteinExistence type="predicted"/>
<organism evidence="2">
    <name type="scientific">marine sediment metagenome</name>
    <dbReference type="NCBI Taxonomy" id="412755"/>
    <lineage>
        <taxon>unclassified sequences</taxon>
        <taxon>metagenomes</taxon>
        <taxon>ecological metagenomes</taxon>
    </lineage>
</organism>
<evidence type="ECO:0000256" key="1">
    <source>
        <dbReference type="SAM" id="Phobius"/>
    </source>
</evidence>
<feature type="transmembrane region" description="Helical" evidence="1">
    <location>
        <begin position="103"/>
        <end position="120"/>
    </location>
</feature>
<feature type="transmembrane region" description="Helical" evidence="1">
    <location>
        <begin position="164"/>
        <end position="184"/>
    </location>
</feature>
<feature type="transmembrane region" description="Helical" evidence="1">
    <location>
        <begin position="190"/>
        <end position="207"/>
    </location>
</feature>
<name>A0A0F9ESJ1_9ZZZZ</name>
<comment type="caution">
    <text evidence="2">The sequence shown here is derived from an EMBL/GenBank/DDBJ whole genome shotgun (WGS) entry which is preliminary data.</text>
</comment>
<feature type="transmembrane region" description="Helical" evidence="1">
    <location>
        <begin position="244"/>
        <end position="265"/>
    </location>
</feature>
<feature type="transmembrane region" description="Helical" evidence="1">
    <location>
        <begin position="370"/>
        <end position="388"/>
    </location>
</feature>
<reference evidence="2" key="1">
    <citation type="journal article" date="2015" name="Nature">
        <title>Complex archaea that bridge the gap between prokaryotes and eukaryotes.</title>
        <authorList>
            <person name="Spang A."/>
            <person name="Saw J.H."/>
            <person name="Jorgensen S.L."/>
            <person name="Zaremba-Niedzwiedzka K."/>
            <person name="Martijn J."/>
            <person name="Lind A.E."/>
            <person name="van Eijk R."/>
            <person name="Schleper C."/>
            <person name="Guy L."/>
            <person name="Ettema T.J."/>
        </authorList>
    </citation>
    <scope>NUCLEOTIDE SEQUENCE</scope>
</reference>
<protein>
    <recommendedName>
        <fullName evidence="3">EamA domain-containing protein</fullName>
    </recommendedName>
</protein>
<feature type="transmembrane region" description="Helical" evidence="1">
    <location>
        <begin position="29"/>
        <end position="48"/>
    </location>
</feature>
<evidence type="ECO:0000313" key="2">
    <source>
        <dbReference type="EMBL" id="KKL47880.1"/>
    </source>
</evidence>
<accession>A0A0F9ESJ1</accession>
<gene>
    <name evidence="2" type="ORF">LCGC14_2331100</name>
</gene>
<sequence>MIFEVWPLFGMVATALLMRERFESLTKRSFLLGLVALLGLGLVVWSGQGHDDGPTAYPNATLGILAATGAAIAMAISVATHVKARTIIGALPGMRDAAVVTNVLTKAVSAGLFFAVLLVWQPWATLTGMGPGLWGFVLFNGIFIVSIGSVAYSESLAVGSRSDVILLWYMTPLLAVIWLRLFGLGEITDTLVLGGLFIISANVLLHARADDGPAYIAVFLTLCLSGTIIHLMPSRPLETFLPNANLVDLISPPLGIFGILTGFVLGRQFTRQEGQEDMLLRIAPCLSPQESVHLEAALSAGRQNRIDVHYRRLYETAHQRDPALGAALKALRVKLNRAVSHGELIVLWALSLMTSLSVLFFRPAGVIGDMIVLLTVTSLTYLVMLMTAQGNPGLIATA</sequence>
<feature type="transmembrane region" description="Helical" evidence="1">
    <location>
        <begin position="132"/>
        <end position="152"/>
    </location>
</feature>
<keyword evidence="1" id="KW-0812">Transmembrane</keyword>
<feature type="transmembrane region" description="Helical" evidence="1">
    <location>
        <begin position="344"/>
        <end position="364"/>
    </location>
</feature>
<keyword evidence="1" id="KW-0472">Membrane</keyword>
<keyword evidence="1" id="KW-1133">Transmembrane helix</keyword>
<feature type="transmembrane region" description="Helical" evidence="1">
    <location>
        <begin position="214"/>
        <end position="232"/>
    </location>
</feature>
<evidence type="ECO:0008006" key="3">
    <source>
        <dbReference type="Google" id="ProtNLM"/>
    </source>
</evidence>
<dbReference type="EMBL" id="LAZR01033511">
    <property type="protein sequence ID" value="KKL47880.1"/>
    <property type="molecule type" value="Genomic_DNA"/>
</dbReference>
<feature type="transmembrane region" description="Helical" evidence="1">
    <location>
        <begin position="60"/>
        <end position="82"/>
    </location>
</feature>
<feature type="non-terminal residue" evidence="2">
    <location>
        <position position="398"/>
    </location>
</feature>